<evidence type="ECO:0000256" key="2">
    <source>
        <dbReference type="ARBA" id="ARBA00022638"/>
    </source>
</evidence>
<evidence type="ECO:0000313" key="3">
    <source>
        <dbReference type="EMBL" id="EME49035.1"/>
    </source>
</evidence>
<reference evidence="4" key="1">
    <citation type="journal article" date="2012" name="PLoS Genet.">
        <title>The genomes of the fungal plant pathogens Cladosporium fulvum and Dothistroma septosporum reveal adaptation to different hosts and lifestyles but also signatures of common ancestry.</title>
        <authorList>
            <person name="de Wit P.J.G.M."/>
            <person name="van der Burgt A."/>
            <person name="Oekmen B."/>
            <person name="Stergiopoulos I."/>
            <person name="Abd-Elsalam K.A."/>
            <person name="Aerts A.L."/>
            <person name="Bahkali A.H."/>
            <person name="Beenen H.G."/>
            <person name="Chettri P."/>
            <person name="Cox M.P."/>
            <person name="Datema E."/>
            <person name="de Vries R.P."/>
            <person name="Dhillon B."/>
            <person name="Ganley A.R."/>
            <person name="Griffiths S.A."/>
            <person name="Guo Y."/>
            <person name="Hamelin R.C."/>
            <person name="Henrissat B."/>
            <person name="Kabir M.S."/>
            <person name="Jashni M.K."/>
            <person name="Kema G."/>
            <person name="Klaubauf S."/>
            <person name="Lapidus A."/>
            <person name="Levasseur A."/>
            <person name="Lindquist E."/>
            <person name="Mehrabi R."/>
            <person name="Ohm R.A."/>
            <person name="Owen T.J."/>
            <person name="Salamov A."/>
            <person name="Schwelm A."/>
            <person name="Schijlen E."/>
            <person name="Sun H."/>
            <person name="van den Burg H.A."/>
            <person name="van Ham R.C.H.J."/>
            <person name="Zhang S."/>
            <person name="Goodwin S.B."/>
            <person name="Grigoriev I.V."/>
            <person name="Collemare J."/>
            <person name="Bradshaw R.E."/>
        </authorList>
    </citation>
    <scope>NUCLEOTIDE SEQUENCE [LARGE SCALE GENOMIC DNA]</scope>
    <source>
        <strain evidence="4">NZE10 / CBS 128990</strain>
    </source>
</reference>
<dbReference type="InterPro" id="IPR051018">
    <property type="entry name" value="Bacteriophage_GH24"/>
</dbReference>
<dbReference type="GO" id="GO:0016998">
    <property type="term" value="P:cell wall macromolecule catabolic process"/>
    <property type="evidence" value="ECO:0007669"/>
    <property type="project" value="InterPro"/>
</dbReference>
<dbReference type="OrthoDB" id="5358886at2759"/>
<dbReference type="GO" id="GO:0003796">
    <property type="term" value="F:lysozyme activity"/>
    <property type="evidence" value="ECO:0007669"/>
    <property type="project" value="InterPro"/>
</dbReference>
<dbReference type="eggNOG" id="ENOG502S6UW">
    <property type="taxonomic scope" value="Eukaryota"/>
</dbReference>
<dbReference type="SUPFAM" id="SSF53955">
    <property type="entry name" value="Lysozyme-like"/>
    <property type="match status" value="1"/>
</dbReference>
<dbReference type="GO" id="GO:0042742">
    <property type="term" value="P:defense response to bacterium"/>
    <property type="evidence" value="ECO:0007669"/>
    <property type="project" value="UniProtKB-KW"/>
</dbReference>
<dbReference type="InterPro" id="IPR023346">
    <property type="entry name" value="Lysozyme-like_dom_sf"/>
</dbReference>
<dbReference type="AlphaFoldDB" id="N1Q2Z3"/>
<dbReference type="PANTHER" id="PTHR38107:SF3">
    <property type="entry name" value="LYSOZYME RRRD-RELATED"/>
    <property type="match status" value="1"/>
</dbReference>
<dbReference type="EMBL" id="KB446535">
    <property type="protein sequence ID" value="EME49035.1"/>
    <property type="molecule type" value="Genomic_DNA"/>
</dbReference>
<dbReference type="HOGENOM" id="CLU_1214727_0_0_1"/>
<name>N1Q2Z3_DOTSN</name>
<dbReference type="Proteomes" id="UP000016933">
    <property type="component" value="Unassembled WGS sequence"/>
</dbReference>
<dbReference type="Gene3D" id="1.10.530.40">
    <property type="match status" value="1"/>
</dbReference>
<evidence type="ECO:0000256" key="1">
    <source>
        <dbReference type="ARBA" id="ARBA00022529"/>
    </source>
</evidence>
<organism evidence="3 4">
    <name type="scientific">Dothistroma septosporum (strain NZE10 / CBS 128990)</name>
    <name type="common">Red band needle blight fungus</name>
    <name type="synonym">Mycosphaerella pini</name>
    <dbReference type="NCBI Taxonomy" id="675120"/>
    <lineage>
        <taxon>Eukaryota</taxon>
        <taxon>Fungi</taxon>
        <taxon>Dikarya</taxon>
        <taxon>Ascomycota</taxon>
        <taxon>Pezizomycotina</taxon>
        <taxon>Dothideomycetes</taxon>
        <taxon>Dothideomycetidae</taxon>
        <taxon>Mycosphaerellales</taxon>
        <taxon>Mycosphaerellaceae</taxon>
        <taxon>Dothistroma</taxon>
    </lineage>
</organism>
<dbReference type="InterPro" id="IPR002196">
    <property type="entry name" value="Glyco_hydro_24"/>
</dbReference>
<dbReference type="GO" id="GO:0031640">
    <property type="term" value="P:killing of cells of another organism"/>
    <property type="evidence" value="ECO:0007669"/>
    <property type="project" value="UniProtKB-KW"/>
</dbReference>
<keyword evidence="3" id="KW-0378">Hydrolase</keyword>
<evidence type="ECO:0000313" key="4">
    <source>
        <dbReference type="Proteomes" id="UP000016933"/>
    </source>
</evidence>
<dbReference type="Pfam" id="PF00959">
    <property type="entry name" value="Phage_lysozyme"/>
    <property type="match status" value="1"/>
</dbReference>
<keyword evidence="2" id="KW-0081">Bacteriolytic enzyme</keyword>
<sequence>MINFIKSLEDSEATSLYDVAGYRTIGYGPGCETDGCTEATLVLLDGSSRRRSVACRRCQGEHNLGVVSVRGRRSSQQFELCFGSADSSVRLNANQYGVLVSWSWNVGCGIMRSCTVVGRLNARENPNKLVATRELPKWNLAGERKFPGRGRQKEVQLFQARNESLTCQAIMLLRCTNHPKTDHCLVVDWAQAGAILRRQILLQSSTAQFLEADSHSMPMARFCIRSKS</sequence>
<dbReference type="GO" id="GO:0009253">
    <property type="term" value="P:peptidoglycan catabolic process"/>
    <property type="evidence" value="ECO:0007669"/>
    <property type="project" value="InterPro"/>
</dbReference>
<dbReference type="STRING" id="675120.N1Q2Z3"/>
<protein>
    <submittedName>
        <fullName evidence="3">Glycoside hydrolase family 24 protein</fullName>
    </submittedName>
</protein>
<gene>
    <name evidence="3" type="ORF">DOTSEDRAFT_67920</name>
</gene>
<keyword evidence="4" id="KW-1185">Reference proteome</keyword>
<dbReference type="InterPro" id="IPR023347">
    <property type="entry name" value="Lysozyme_dom_sf"/>
</dbReference>
<proteinExistence type="predicted"/>
<reference evidence="3 4" key="2">
    <citation type="journal article" date="2012" name="PLoS Pathog.">
        <title>Diverse lifestyles and strategies of plant pathogenesis encoded in the genomes of eighteen Dothideomycetes fungi.</title>
        <authorList>
            <person name="Ohm R.A."/>
            <person name="Feau N."/>
            <person name="Henrissat B."/>
            <person name="Schoch C.L."/>
            <person name="Horwitz B.A."/>
            <person name="Barry K.W."/>
            <person name="Condon B.J."/>
            <person name="Copeland A.C."/>
            <person name="Dhillon B."/>
            <person name="Glaser F."/>
            <person name="Hesse C.N."/>
            <person name="Kosti I."/>
            <person name="LaButti K."/>
            <person name="Lindquist E.A."/>
            <person name="Lucas S."/>
            <person name="Salamov A.A."/>
            <person name="Bradshaw R.E."/>
            <person name="Ciuffetti L."/>
            <person name="Hamelin R.C."/>
            <person name="Kema G.H.J."/>
            <person name="Lawrence C."/>
            <person name="Scott J.A."/>
            <person name="Spatafora J.W."/>
            <person name="Turgeon B.G."/>
            <person name="de Wit P.J.G.M."/>
            <person name="Zhong S."/>
            <person name="Goodwin S.B."/>
            <person name="Grigoriev I.V."/>
        </authorList>
    </citation>
    <scope>NUCLEOTIDE SEQUENCE [LARGE SCALE GENOMIC DNA]</scope>
    <source>
        <strain evidence="4">NZE10 / CBS 128990</strain>
    </source>
</reference>
<keyword evidence="1" id="KW-0929">Antimicrobial</keyword>
<accession>N1Q2Z3</accession>
<dbReference type="PANTHER" id="PTHR38107">
    <property type="match status" value="1"/>
</dbReference>